<evidence type="ECO:0000313" key="3">
    <source>
        <dbReference type="Proteomes" id="UP001162891"/>
    </source>
</evidence>
<name>A0ABM7WPT9_9BACT</name>
<feature type="transmembrane region" description="Helical" evidence="1">
    <location>
        <begin position="78"/>
        <end position="100"/>
    </location>
</feature>
<keyword evidence="1" id="KW-0812">Transmembrane</keyword>
<feature type="transmembrane region" description="Helical" evidence="1">
    <location>
        <begin position="112"/>
        <end position="137"/>
    </location>
</feature>
<keyword evidence="1" id="KW-0472">Membrane</keyword>
<evidence type="ECO:0000313" key="2">
    <source>
        <dbReference type="EMBL" id="BDG01477.1"/>
    </source>
</evidence>
<keyword evidence="3" id="KW-1185">Reference proteome</keyword>
<gene>
    <name evidence="2" type="ORF">AMOR_04730</name>
</gene>
<dbReference type="EMBL" id="AP025591">
    <property type="protein sequence ID" value="BDG01477.1"/>
    <property type="molecule type" value="Genomic_DNA"/>
</dbReference>
<organism evidence="2 3">
    <name type="scientific">Anaeromyxobacter oryzae</name>
    <dbReference type="NCBI Taxonomy" id="2918170"/>
    <lineage>
        <taxon>Bacteria</taxon>
        <taxon>Pseudomonadati</taxon>
        <taxon>Myxococcota</taxon>
        <taxon>Myxococcia</taxon>
        <taxon>Myxococcales</taxon>
        <taxon>Cystobacterineae</taxon>
        <taxon>Anaeromyxobacteraceae</taxon>
        <taxon>Anaeromyxobacter</taxon>
    </lineage>
</organism>
<feature type="transmembrane region" description="Helical" evidence="1">
    <location>
        <begin position="143"/>
        <end position="163"/>
    </location>
</feature>
<protein>
    <submittedName>
        <fullName evidence="2">Uncharacterized protein</fullName>
    </submittedName>
</protein>
<sequence length="174" mass="18649">MLEPALPPLSEWENFYVITGSSAAALTGLMFVVVALRTDAKLEEAESGVRAFGSPNVVHFCAVLLLASILSIPSQTTWSLALCVSATGIAGLVLSGWVLLQARRQHIYEPVLSDWIWHVVLPLVAYAALVGAAVALYHRPAPALDLVAAVSLLLLFIGIHNAWDSAVWIAARRV</sequence>
<proteinExistence type="predicted"/>
<feature type="transmembrane region" description="Helical" evidence="1">
    <location>
        <begin position="48"/>
        <end position="72"/>
    </location>
</feature>
<accession>A0ABM7WPT9</accession>
<evidence type="ECO:0000256" key="1">
    <source>
        <dbReference type="SAM" id="Phobius"/>
    </source>
</evidence>
<feature type="transmembrane region" description="Helical" evidence="1">
    <location>
        <begin position="15"/>
        <end position="36"/>
    </location>
</feature>
<keyword evidence="1" id="KW-1133">Transmembrane helix</keyword>
<dbReference type="Proteomes" id="UP001162891">
    <property type="component" value="Chromosome"/>
</dbReference>
<dbReference type="RefSeq" id="WP_248358045.1">
    <property type="nucleotide sequence ID" value="NZ_AP025591.1"/>
</dbReference>
<reference evidence="3" key="1">
    <citation type="journal article" date="2022" name="Int. J. Syst. Evol. Microbiol.">
        <title>Anaeromyxobacter oryzae sp. nov., Anaeromyxobacter diazotrophicus sp. nov. and Anaeromyxobacter paludicola sp. nov., isolated from paddy soils.</title>
        <authorList>
            <person name="Itoh H."/>
            <person name="Xu Z."/>
            <person name="Mise K."/>
            <person name="Masuda Y."/>
            <person name="Ushijima N."/>
            <person name="Hayakawa C."/>
            <person name="Shiratori Y."/>
            <person name="Senoo K."/>
        </authorList>
    </citation>
    <scope>NUCLEOTIDE SEQUENCE [LARGE SCALE GENOMIC DNA]</scope>
    <source>
        <strain evidence="3">Red232</strain>
    </source>
</reference>